<reference evidence="6" key="2">
    <citation type="submission" date="2024-06" db="EMBL/GenBank/DDBJ databases">
        <authorList>
            <person name="Plum-Jensen L.E."/>
            <person name="Schramm A."/>
            <person name="Marshall I.P.G."/>
        </authorList>
    </citation>
    <scope>NUCLEOTIDE SEQUENCE</scope>
    <source>
        <strain evidence="6">Rat1</strain>
    </source>
</reference>
<dbReference type="Pfam" id="PF00990">
    <property type="entry name" value="GGDEF"/>
    <property type="match status" value="1"/>
</dbReference>
<dbReference type="InterPro" id="IPR001789">
    <property type="entry name" value="Sig_transdc_resp-reg_receiver"/>
</dbReference>
<keyword evidence="6" id="KW-0808">Transferase</keyword>
<dbReference type="Gene3D" id="3.40.50.2300">
    <property type="match status" value="1"/>
</dbReference>
<evidence type="ECO:0000259" key="4">
    <source>
        <dbReference type="PROSITE" id="PS50110"/>
    </source>
</evidence>
<dbReference type="FunFam" id="3.30.70.270:FF:000001">
    <property type="entry name" value="Diguanylate cyclase domain protein"/>
    <property type="match status" value="1"/>
</dbReference>
<dbReference type="GO" id="GO:0005886">
    <property type="term" value="C:plasma membrane"/>
    <property type="evidence" value="ECO:0007669"/>
    <property type="project" value="TreeGrafter"/>
</dbReference>
<name>A0AAU8M1Q9_9BACT</name>
<dbReference type="SUPFAM" id="SSF52172">
    <property type="entry name" value="CheY-like"/>
    <property type="match status" value="1"/>
</dbReference>
<dbReference type="GO" id="GO:1902201">
    <property type="term" value="P:negative regulation of bacterial-type flagellum-dependent cell motility"/>
    <property type="evidence" value="ECO:0007669"/>
    <property type="project" value="TreeGrafter"/>
</dbReference>
<dbReference type="NCBIfam" id="TIGR00254">
    <property type="entry name" value="GGDEF"/>
    <property type="match status" value="1"/>
</dbReference>
<keyword evidence="6" id="KW-0548">Nucleotidyltransferase</keyword>
<dbReference type="InterPro" id="IPR043128">
    <property type="entry name" value="Rev_trsase/Diguanyl_cyclase"/>
</dbReference>
<dbReference type="PROSITE" id="PS50887">
    <property type="entry name" value="GGDEF"/>
    <property type="match status" value="1"/>
</dbReference>
<feature type="modified residue" description="4-aspartylphosphate" evidence="3">
    <location>
        <position position="55"/>
    </location>
</feature>
<sequence length="330" mass="37566">MVEQVYILIVDDKVNNLIALEETFHDIDATFIKATSGNDALRETLKHDFALAILDVQMPEMDGYELAQLIRNRKQTSQLPVIFLSAIYSDDFHIFKGYDSGAVDFLTKPFSPEILAGKIRFFIEIYLQKIKLKETILELEKTKELVLEKNKQLKRLSTHDDLTGLCNRRHLVACLEQEFNLCLRYQTELSLMILDLDHFKNINDTFGHKFGDYVLKEFSALLKSSVRKADLVFRFGGEEFIVLLPQTDAEGAESTAEKIRKACAEKMIDDGQYAVKITISIGVTSYNQHLHQTSNCMISVADKALYLAKGSGRNRVVVYEAKNIPLGEKE</sequence>
<dbReference type="PANTHER" id="PTHR45138:SF9">
    <property type="entry name" value="DIGUANYLATE CYCLASE DGCM-RELATED"/>
    <property type="match status" value="1"/>
</dbReference>
<evidence type="ECO:0000256" key="3">
    <source>
        <dbReference type="PROSITE-ProRule" id="PRU00169"/>
    </source>
</evidence>
<dbReference type="InterPro" id="IPR029787">
    <property type="entry name" value="Nucleotide_cyclase"/>
</dbReference>
<dbReference type="KEGG" id="eaj:Q3M24_11510"/>
<evidence type="ECO:0000313" key="6">
    <source>
        <dbReference type="EMBL" id="XCN75319.1"/>
    </source>
</evidence>
<dbReference type="InterPro" id="IPR050469">
    <property type="entry name" value="Diguanylate_Cyclase"/>
</dbReference>
<dbReference type="Gene3D" id="3.30.70.270">
    <property type="match status" value="1"/>
</dbReference>
<evidence type="ECO:0000256" key="1">
    <source>
        <dbReference type="ARBA" id="ARBA00012528"/>
    </source>
</evidence>
<accession>A0AAU8M1Q9</accession>
<dbReference type="PROSITE" id="PS50110">
    <property type="entry name" value="RESPONSE_REGULATORY"/>
    <property type="match status" value="1"/>
</dbReference>
<dbReference type="SMART" id="SM00267">
    <property type="entry name" value="GGDEF"/>
    <property type="match status" value="1"/>
</dbReference>
<dbReference type="Pfam" id="PF00072">
    <property type="entry name" value="Response_reg"/>
    <property type="match status" value="1"/>
</dbReference>
<proteinExistence type="predicted"/>
<gene>
    <name evidence="6" type="ORF">Q3M24_11510</name>
</gene>
<dbReference type="EMBL" id="CP159373">
    <property type="protein sequence ID" value="XCN75319.1"/>
    <property type="molecule type" value="Genomic_DNA"/>
</dbReference>
<dbReference type="GO" id="GO:0043709">
    <property type="term" value="P:cell adhesion involved in single-species biofilm formation"/>
    <property type="evidence" value="ECO:0007669"/>
    <property type="project" value="TreeGrafter"/>
</dbReference>
<feature type="domain" description="Response regulatory" evidence="4">
    <location>
        <begin position="6"/>
        <end position="123"/>
    </location>
</feature>
<dbReference type="CDD" id="cd01949">
    <property type="entry name" value="GGDEF"/>
    <property type="match status" value="1"/>
</dbReference>
<evidence type="ECO:0000259" key="5">
    <source>
        <dbReference type="PROSITE" id="PS50887"/>
    </source>
</evidence>
<dbReference type="InterPro" id="IPR011006">
    <property type="entry name" value="CheY-like_superfamily"/>
</dbReference>
<dbReference type="SMART" id="SM00448">
    <property type="entry name" value="REC"/>
    <property type="match status" value="1"/>
</dbReference>
<feature type="domain" description="GGDEF" evidence="5">
    <location>
        <begin position="187"/>
        <end position="321"/>
    </location>
</feature>
<dbReference type="GO" id="GO:0000160">
    <property type="term" value="P:phosphorelay signal transduction system"/>
    <property type="evidence" value="ECO:0007669"/>
    <property type="project" value="InterPro"/>
</dbReference>
<dbReference type="SUPFAM" id="SSF55073">
    <property type="entry name" value="Nucleotide cyclase"/>
    <property type="match status" value="1"/>
</dbReference>
<keyword evidence="3" id="KW-0597">Phosphoprotein</keyword>
<organism evidence="6">
    <name type="scientific">Candidatus Electrothrix aestuarii</name>
    <dbReference type="NCBI Taxonomy" id="3062594"/>
    <lineage>
        <taxon>Bacteria</taxon>
        <taxon>Pseudomonadati</taxon>
        <taxon>Thermodesulfobacteriota</taxon>
        <taxon>Desulfobulbia</taxon>
        <taxon>Desulfobulbales</taxon>
        <taxon>Desulfobulbaceae</taxon>
        <taxon>Candidatus Electrothrix</taxon>
    </lineage>
</organism>
<dbReference type="GO" id="GO:0052621">
    <property type="term" value="F:diguanylate cyclase activity"/>
    <property type="evidence" value="ECO:0007669"/>
    <property type="project" value="UniProtKB-EC"/>
</dbReference>
<reference evidence="6" key="1">
    <citation type="journal article" date="2024" name="Syst. Appl. Microbiol.">
        <title>First single-strain enrichments of Electrothrix cable bacteria, description of E. aestuarii sp. nov. and E. rattekaaiensis sp. nov., and proposal of a cable bacteria taxonomy following the rules of the SeqCode.</title>
        <authorList>
            <person name="Plum-Jensen L.E."/>
            <person name="Schramm A."/>
            <person name="Marshall I.P.G."/>
        </authorList>
    </citation>
    <scope>NUCLEOTIDE SEQUENCE</scope>
    <source>
        <strain evidence="6">Rat1</strain>
    </source>
</reference>
<dbReference type="PANTHER" id="PTHR45138">
    <property type="entry name" value="REGULATORY COMPONENTS OF SENSORY TRANSDUCTION SYSTEM"/>
    <property type="match status" value="1"/>
</dbReference>
<comment type="catalytic activity">
    <reaction evidence="2">
        <text>2 GTP = 3',3'-c-di-GMP + 2 diphosphate</text>
        <dbReference type="Rhea" id="RHEA:24898"/>
        <dbReference type="ChEBI" id="CHEBI:33019"/>
        <dbReference type="ChEBI" id="CHEBI:37565"/>
        <dbReference type="ChEBI" id="CHEBI:58805"/>
        <dbReference type="EC" id="2.7.7.65"/>
    </reaction>
</comment>
<dbReference type="AlphaFoldDB" id="A0AAU8M1Q9"/>
<protein>
    <recommendedName>
        <fullName evidence="1">diguanylate cyclase</fullName>
        <ecNumber evidence="1">2.7.7.65</ecNumber>
    </recommendedName>
</protein>
<dbReference type="InterPro" id="IPR000160">
    <property type="entry name" value="GGDEF_dom"/>
</dbReference>
<evidence type="ECO:0000256" key="2">
    <source>
        <dbReference type="ARBA" id="ARBA00034247"/>
    </source>
</evidence>
<dbReference type="EC" id="2.7.7.65" evidence="1"/>